<evidence type="ECO:0000259" key="3">
    <source>
        <dbReference type="Pfam" id="PF11871"/>
    </source>
</evidence>
<keyword evidence="2" id="KW-0472">Membrane</keyword>
<evidence type="ECO:0000256" key="2">
    <source>
        <dbReference type="SAM" id="Phobius"/>
    </source>
</evidence>
<feature type="compositionally biased region" description="Polar residues" evidence="1">
    <location>
        <begin position="165"/>
        <end position="219"/>
    </location>
</feature>
<protein>
    <recommendedName>
        <fullName evidence="7">General secretion pathway protein B</fullName>
    </recommendedName>
</protein>
<evidence type="ECO:0000313" key="6">
    <source>
        <dbReference type="Proteomes" id="UP001156601"/>
    </source>
</evidence>
<keyword evidence="6" id="KW-1185">Reference proteome</keyword>
<dbReference type="AlphaFoldDB" id="A0AA37T0K5"/>
<keyword evidence="2" id="KW-0812">Transmembrane</keyword>
<dbReference type="Proteomes" id="UP001156601">
    <property type="component" value="Unassembled WGS sequence"/>
</dbReference>
<name>A0AA37T0K5_9ALTE</name>
<evidence type="ECO:0000259" key="4">
    <source>
        <dbReference type="Pfam" id="PF16537"/>
    </source>
</evidence>
<dbReference type="InterPro" id="IPR021812">
    <property type="entry name" value="DUF3391"/>
</dbReference>
<feature type="region of interest" description="Disordered" evidence="1">
    <location>
        <begin position="336"/>
        <end position="377"/>
    </location>
</feature>
<dbReference type="Pfam" id="PF11871">
    <property type="entry name" value="DUF3391"/>
    <property type="match status" value="1"/>
</dbReference>
<accession>A0AA37T0K5</accession>
<dbReference type="RefSeq" id="WP_284219341.1">
    <property type="nucleotide sequence ID" value="NZ_BSOT01000019.1"/>
</dbReference>
<comment type="caution">
    <text evidence="5">The sequence shown here is derived from an EMBL/GenBank/DDBJ whole genome shotgun (WGS) entry which is preliminary data.</text>
</comment>
<reference evidence="5" key="1">
    <citation type="journal article" date="2014" name="Int. J. Syst. Evol. Microbiol.">
        <title>Complete genome sequence of Corynebacterium casei LMG S-19264T (=DSM 44701T), isolated from a smear-ripened cheese.</title>
        <authorList>
            <consortium name="US DOE Joint Genome Institute (JGI-PGF)"/>
            <person name="Walter F."/>
            <person name="Albersmeier A."/>
            <person name="Kalinowski J."/>
            <person name="Ruckert C."/>
        </authorList>
    </citation>
    <scope>NUCLEOTIDE SEQUENCE</scope>
    <source>
        <strain evidence="5">NBRC 110023</strain>
    </source>
</reference>
<feature type="domain" description="Type II secretion system protein GspB C-terminal" evidence="4">
    <location>
        <begin position="395"/>
        <end position="454"/>
    </location>
</feature>
<dbReference type="Pfam" id="PF16537">
    <property type="entry name" value="T2SSB"/>
    <property type="match status" value="1"/>
</dbReference>
<feature type="region of interest" description="Disordered" evidence="1">
    <location>
        <begin position="161"/>
        <end position="250"/>
    </location>
</feature>
<feature type="compositionally biased region" description="Low complexity" evidence="1">
    <location>
        <begin position="240"/>
        <end position="250"/>
    </location>
</feature>
<keyword evidence="2" id="KW-1133">Transmembrane helix</keyword>
<dbReference type="GO" id="GO:0015627">
    <property type="term" value="C:type II protein secretion system complex"/>
    <property type="evidence" value="ECO:0007669"/>
    <property type="project" value="InterPro"/>
</dbReference>
<evidence type="ECO:0000313" key="5">
    <source>
        <dbReference type="EMBL" id="GLR72921.1"/>
    </source>
</evidence>
<evidence type="ECO:0008006" key="7">
    <source>
        <dbReference type="Google" id="ProtNLM"/>
    </source>
</evidence>
<feature type="compositionally biased region" description="Polar residues" evidence="1">
    <location>
        <begin position="356"/>
        <end position="377"/>
    </location>
</feature>
<gene>
    <name evidence="5" type="ORF">GCM10007852_38290</name>
</gene>
<feature type="transmembrane region" description="Helical" evidence="2">
    <location>
        <begin position="123"/>
        <end position="142"/>
    </location>
</feature>
<proteinExistence type="predicted"/>
<reference evidence="5" key="2">
    <citation type="submission" date="2023-01" db="EMBL/GenBank/DDBJ databases">
        <title>Draft genome sequence of Agaribacter marinus strain NBRC 110023.</title>
        <authorList>
            <person name="Sun Q."/>
            <person name="Mori K."/>
        </authorList>
    </citation>
    <scope>NUCLEOTIDE SEQUENCE</scope>
    <source>
        <strain evidence="5">NBRC 110023</strain>
    </source>
</reference>
<dbReference type="EMBL" id="BSOT01000019">
    <property type="protein sequence ID" value="GLR72921.1"/>
    <property type="molecule type" value="Genomic_DNA"/>
</dbReference>
<evidence type="ECO:0000256" key="1">
    <source>
        <dbReference type="SAM" id="MobiDB-lite"/>
    </source>
</evidence>
<feature type="domain" description="DUF3391" evidence="3">
    <location>
        <begin position="2"/>
        <end position="122"/>
    </location>
</feature>
<dbReference type="InterPro" id="IPR032389">
    <property type="entry name" value="GspB_C"/>
</dbReference>
<organism evidence="5 6">
    <name type="scientific">Agaribacter marinus</name>
    <dbReference type="NCBI Taxonomy" id="1431249"/>
    <lineage>
        <taxon>Bacteria</taxon>
        <taxon>Pseudomonadati</taxon>
        <taxon>Pseudomonadota</taxon>
        <taxon>Gammaproteobacteria</taxon>
        <taxon>Alteromonadales</taxon>
        <taxon>Alteromonadaceae</taxon>
        <taxon>Agaribacter</taxon>
    </lineage>
</organism>
<sequence>MLKQMNVAELRPGMMVTQVIEQNGPVKIRRVGLVKSEAMIKGLTEMGVSTVEVDLSQSLVVDNDAEDLAIKTQNPKSTPTRRLIDNDRQVEQVDRQLSQQFHNSLFMPAIEEMPSVFQLYAKPISFVAAFAILGFSLGFLVMQSPKLVNLLQTSNDQLASAGKVEQSTPQNTPQSTSLNRNSANTGQSNKLSTISSDDGPTSDTDVLPNTETTSVNQLSENDETNPLAVSSENNREEIGTNNSNSETNENAVSIDEQAPVTYVNGVALQSGERVLGYQGEEENSSGITVAEANDNGVLSDVDRIEIETGGRVINNPNEASNADTFSDLLRRVNEAAAEVKESEPLPNDPNFLPSDTFLSDDNPAPSSANQNGQSVTTPTRYQRLDELPLDIQNVLPSMSFSAHMFASEPEDRWVRVNSLRRQENEFITDGLRIFEIQSDKVILEYRGERFSMNALSDW</sequence>